<organism evidence="1">
    <name type="scientific">Arundo donax</name>
    <name type="common">Giant reed</name>
    <name type="synonym">Donax arundinaceus</name>
    <dbReference type="NCBI Taxonomy" id="35708"/>
    <lineage>
        <taxon>Eukaryota</taxon>
        <taxon>Viridiplantae</taxon>
        <taxon>Streptophyta</taxon>
        <taxon>Embryophyta</taxon>
        <taxon>Tracheophyta</taxon>
        <taxon>Spermatophyta</taxon>
        <taxon>Magnoliopsida</taxon>
        <taxon>Liliopsida</taxon>
        <taxon>Poales</taxon>
        <taxon>Poaceae</taxon>
        <taxon>PACMAD clade</taxon>
        <taxon>Arundinoideae</taxon>
        <taxon>Arundineae</taxon>
        <taxon>Arundo</taxon>
    </lineage>
</organism>
<sequence length="56" mass="6644">MSECTMVRKSQTAIKLLLIINGKDKCPECTYISSRHPYHSEQRRMYSNFHCFPFSE</sequence>
<protein>
    <submittedName>
        <fullName evidence="1">Uncharacterized protein</fullName>
    </submittedName>
</protein>
<evidence type="ECO:0000313" key="1">
    <source>
        <dbReference type="EMBL" id="JAD48903.1"/>
    </source>
</evidence>
<reference evidence="1" key="2">
    <citation type="journal article" date="2015" name="Data Brief">
        <title>Shoot transcriptome of the giant reed, Arundo donax.</title>
        <authorList>
            <person name="Barrero R.A."/>
            <person name="Guerrero F.D."/>
            <person name="Moolhuijzen P."/>
            <person name="Goolsby J.A."/>
            <person name="Tidwell J."/>
            <person name="Bellgard S.E."/>
            <person name="Bellgard M.I."/>
        </authorList>
    </citation>
    <scope>NUCLEOTIDE SEQUENCE</scope>
    <source>
        <tissue evidence="1">Shoot tissue taken approximately 20 cm above the soil surface</tissue>
    </source>
</reference>
<dbReference type="AlphaFoldDB" id="A0A0A9AG86"/>
<proteinExistence type="predicted"/>
<reference evidence="1" key="1">
    <citation type="submission" date="2014-09" db="EMBL/GenBank/DDBJ databases">
        <authorList>
            <person name="Magalhaes I.L.F."/>
            <person name="Oliveira U."/>
            <person name="Santos F.R."/>
            <person name="Vidigal T.H.D.A."/>
            <person name="Brescovit A.D."/>
            <person name="Santos A.J."/>
        </authorList>
    </citation>
    <scope>NUCLEOTIDE SEQUENCE</scope>
    <source>
        <tissue evidence="1">Shoot tissue taken approximately 20 cm above the soil surface</tissue>
    </source>
</reference>
<accession>A0A0A9AG86</accession>
<dbReference type="EMBL" id="GBRH01248992">
    <property type="protein sequence ID" value="JAD48903.1"/>
    <property type="molecule type" value="Transcribed_RNA"/>
</dbReference>
<name>A0A0A9AG86_ARUDO</name>